<dbReference type="PRINTS" id="PR00455">
    <property type="entry name" value="HTHTETR"/>
</dbReference>
<dbReference type="NCBIfam" id="NF011572">
    <property type="entry name" value="PRK14996.1"/>
    <property type="match status" value="1"/>
</dbReference>
<dbReference type="GO" id="GO:0000976">
    <property type="term" value="F:transcription cis-regulatory region binding"/>
    <property type="evidence" value="ECO:0007669"/>
    <property type="project" value="TreeGrafter"/>
</dbReference>
<evidence type="ECO:0000256" key="2">
    <source>
        <dbReference type="ARBA" id="ARBA00023015"/>
    </source>
</evidence>
<evidence type="ECO:0000256" key="1">
    <source>
        <dbReference type="ARBA" id="ARBA00022491"/>
    </source>
</evidence>
<evidence type="ECO:0000259" key="6">
    <source>
        <dbReference type="PROSITE" id="PS50977"/>
    </source>
</evidence>
<keyword evidence="4" id="KW-0804">Transcription</keyword>
<dbReference type="InterPro" id="IPR050109">
    <property type="entry name" value="HTH-type_TetR-like_transc_reg"/>
</dbReference>
<dbReference type="InterPro" id="IPR036271">
    <property type="entry name" value="Tet_transcr_reg_TetR-rel_C_sf"/>
</dbReference>
<keyword evidence="1" id="KW-0678">Repressor</keyword>
<dbReference type="PROSITE" id="PS50977">
    <property type="entry name" value="HTH_TETR_2"/>
    <property type="match status" value="1"/>
</dbReference>
<dbReference type="AlphaFoldDB" id="A0A4P8YJP4"/>
<feature type="domain" description="HTH tetR-type" evidence="6">
    <location>
        <begin position="7"/>
        <end position="67"/>
    </location>
</feature>
<dbReference type="PANTHER" id="PTHR30055:SF223">
    <property type="entry name" value="HTH-TYPE TRANSCRIPTIONAL REGULATOR UIDR"/>
    <property type="match status" value="1"/>
</dbReference>
<dbReference type="EMBL" id="CP040428">
    <property type="protein sequence ID" value="QCT20166.1"/>
    <property type="molecule type" value="Genomic_DNA"/>
</dbReference>
<keyword evidence="2" id="KW-0805">Transcription regulation</keyword>
<evidence type="ECO:0000256" key="4">
    <source>
        <dbReference type="ARBA" id="ARBA00023163"/>
    </source>
</evidence>
<keyword evidence="8" id="KW-1185">Reference proteome</keyword>
<evidence type="ECO:0000313" key="7">
    <source>
        <dbReference type="EMBL" id="QCT20166.1"/>
    </source>
</evidence>
<sequence>MSYLKREARRETILTAAMNLALVEGFGAMTVRRIAGEAGIAAGQVHHHFSSSSALKAEAFLTLVRNSLDDATIDGTWRERLWIMLGADTALNDPYLRLWREAQVLAEQDPILRQALATATTLWHEETAKILRHGAEQNAFQLKDRPEAIAWRLIALLCGMDGLIALELPEMTAQILVEHMRRVVDSETGG</sequence>
<dbReference type="Gene3D" id="1.10.357.10">
    <property type="entry name" value="Tetracycline Repressor, domain 2"/>
    <property type="match status" value="1"/>
</dbReference>
<dbReference type="InterPro" id="IPR001647">
    <property type="entry name" value="HTH_TetR"/>
</dbReference>
<gene>
    <name evidence="7" type="ORF">FEM41_11150</name>
</gene>
<dbReference type="Pfam" id="PF13977">
    <property type="entry name" value="TetR_C_6"/>
    <property type="match status" value="1"/>
</dbReference>
<dbReference type="SUPFAM" id="SSF48498">
    <property type="entry name" value="Tetracyclin repressor-like, C-terminal domain"/>
    <property type="match status" value="1"/>
</dbReference>
<feature type="DNA-binding region" description="H-T-H motif" evidence="5">
    <location>
        <begin position="30"/>
        <end position="49"/>
    </location>
</feature>
<dbReference type="PANTHER" id="PTHR30055">
    <property type="entry name" value="HTH-TYPE TRANSCRIPTIONAL REGULATOR RUTR"/>
    <property type="match status" value="1"/>
</dbReference>
<dbReference type="Proteomes" id="UP000302163">
    <property type="component" value="Chromosome"/>
</dbReference>
<keyword evidence="3 5" id="KW-0238">DNA-binding</keyword>
<dbReference type="InterPro" id="IPR039538">
    <property type="entry name" value="BetI_C"/>
</dbReference>
<dbReference type="Pfam" id="PF00440">
    <property type="entry name" value="TetR_N"/>
    <property type="match status" value="1"/>
</dbReference>
<dbReference type="SUPFAM" id="SSF46689">
    <property type="entry name" value="Homeodomain-like"/>
    <property type="match status" value="1"/>
</dbReference>
<evidence type="ECO:0000256" key="5">
    <source>
        <dbReference type="PROSITE-ProRule" id="PRU00335"/>
    </source>
</evidence>
<name>A0A4P8YJP4_9ENTR</name>
<dbReference type="RefSeq" id="WP_138096042.1">
    <property type="nucleotide sequence ID" value="NZ_CP040428.1"/>
</dbReference>
<dbReference type="InterPro" id="IPR009057">
    <property type="entry name" value="Homeodomain-like_sf"/>
</dbReference>
<dbReference type="GO" id="GO:0003700">
    <property type="term" value="F:DNA-binding transcription factor activity"/>
    <property type="evidence" value="ECO:0007669"/>
    <property type="project" value="TreeGrafter"/>
</dbReference>
<proteinExistence type="predicted"/>
<reference evidence="7 8" key="1">
    <citation type="submission" date="2019-05" db="EMBL/GenBank/DDBJ databases">
        <title>Complete genome sequence of Izhakiella calystegiae KSNA2, an endophyte isolated from beach morning glory (Calystegia soldanella).</title>
        <authorList>
            <person name="Jiang L."/>
            <person name="Jeong J.C."/>
            <person name="Kim C.Y."/>
            <person name="Kim D.H."/>
            <person name="Kim S.W."/>
            <person name="Lee j."/>
        </authorList>
    </citation>
    <scope>NUCLEOTIDE SEQUENCE [LARGE SCALE GENOMIC DNA]</scope>
    <source>
        <strain evidence="7 8">KSNA2</strain>
    </source>
</reference>
<protein>
    <submittedName>
        <fullName evidence="7">TetR family transcriptional regulator</fullName>
    </submittedName>
</protein>
<organism evidence="7 8">
    <name type="scientific">Jejubacter calystegiae</name>
    <dbReference type="NCBI Taxonomy" id="2579935"/>
    <lineage>
        <taxon>Bacteria</taxon>
        <taxon>Pseudomonadati</taxon>
        <taxon>Pseudomonadota</taxon>
        <taxon>Gammaproteobacteria</taxon>
        <taxon>Enterobacterales</taxon>
        <taxon>Enterobacteriaceae</taxon>
        <taxon>Jejubacter</taxon>
    </lineage>
</organism>
<accession>A0A4P8YJP4</accession>
<evidence type="ECO:0000256" key="3">
    <source>
        <dbReference type="ARBA" id="ARBA00023125"/>
    </source>
</evidence>
<dbReference type="OrthoDB" id="9816296at2"/>
<evidence type="ECO:0000313" key="8">
    <source>
        <dbReference type="Proteomes" id="UP000302163"/>
    </source>
</evidence>
<dbReference type="KEGG" id="izh:FEM41_11150"/>